<sequence>MKKNKTSILLQSVFATFIMLSGIHVALANTTMTNEEGSVISQVKHTVETEKLITNPECTEYLFTANAEPGVDLVDVMEKHGGKCGLDPQVQHRLFSVYVDQKTHQMATDDGDPEGNLKLLPPAE</sequence>
<evidence type="ECO:0000313" key="2">
    <source>
        <dbReference type="EMBL" id="PWW11401.1"/>
    </source>
</evidence>
<accession>A0A317Q7R9</accession>
<protein>
    <submittedName>
        <fullName evidence="2">Uncharacterized protein</fullName>
    </submittedName>
</protein>
<name>A0A317Q7R9_9ENTR</name>
<keyword evidence="3" id="KW-1185">Reference proteome</keyword>
<dbReference type="OrthoDB" id="6519754at2"/>
<dbReference type="Proteomes" id="UP000246744">
    <property type="component" value="Unassembled WGS sequence"/>
</dbReference>
<dbReference type="EMBL" id="QGTS01000002">
    <property type="protein sequence ID" value="PWW11401.1"/>
    <property type="molecule type" value="Genomic_DNA"/>
</dbReference>
<keyword evidence="1" id="KW-0732">Signal</keyword>
<feature type="chain" id="PRO_5016241038" evidence="1">
    <location>
        <begin position="29"/>
        <end position="124"/>
    </location>
</feature>
<gene>
    <name evidence="2" type="ORF">DES37_1023</name>
</gene>
<dbReference type="AlphaFoldDB" id="A0A317Q7R9"/>
<reference evidence="2 3" key="1">
    <citation type="submission" date="2018-05" db="EMBL/GenBank/DDBJ databases">
        <title>Genomic Encyclopedia of Type Strains, Phase IV (KMG-IV): sequencing the most valuable type-strain genomes for metagenomic binning, comparative biology and taxonomic classification.</title>
        <authorList>
            <person name="Goeker M."/>
        </authorList>
    </citation>
    <scope>NUCLEOTIDE SEQUENCE [LARGE SCALE GENOMIC DNA]</scope>
    <source>
        <strain evidence="2 3">DSM 19579</strain>
    </source>
</reference>
<comment type="caution">
    <text evidence="2">The sequence shown here is derived from an EMBL/GenBank/DDBJ whole genome shotgun (WGS) entry which is preliminary data.</text>
</comment>
<proteinExistence type="predicted"/>
<organism evidence="2 3">
    <name type="scientific">Mangrovibacter plantisponsor</name>
    <dbReference type="NCBI Taxonomy" id="451513"/>
    <lineage>
        <taxon>Bacteria</taxon>
        <taxon>Pseudomonadati</taxon>
        <taxon>Pseudomonadota</taxon>
        <taxon>Gammaproteobacteria</taxon>
        <taxon>Enterobacterales</taxon>
        <taxon>Enterobacteriaceae</taxon>
        <taxon>Mangrovibacter</taxon>
    </lineage>
</organism>
<feature type="signal peptide" evidence="1">
    <location>
        <begin position="1"/>
        <end position="28"/>
    </location>
</feature>
<dbReference type="RefSeq" id="WP_110024760.1">
    <property type="nucleotide sequence ID" value="NZ_QGTS01000002.1"/>
</dbReference>
<evidence type="ECO:0000256" key="1">
    <source>
        <dbReference type="SAM" id="SignalP"/>
    </source>
</evidence>
<evidence type="ECO:0000313" key="3">
    <source>
        <dbReference type="Proteomes" id="UP000246744"/>
    </source>
</evidence>